<dbReference type="EMBL" id="CAJVPY010067919">
    <property type="protein sequence ID" value="CAG8826393.1"/>
    <property type="molecule type" value="Genomic_DNA"/>
</dbReference>
<proteinExistence type="predicted"/>
<dbReference type="AlphaFoldDB" id="A0A9N9PJH1"/>
<sequence length="51" mass="6081">DKILYWQKYYSVDKSKYILGPVEIYYPQKKEKTARDNLKENPLESKDGIPS</sequence>
<gene>
    <name evidence="1" type="ORF">DERYTH_LOCUS28072</name>
</gene>
<feature type="non-terminal residue" evidence="1">
    <location>
        <position position="1"/>
    </location>
</feature>
<feature type="non-terminal residue" evidence="1">
    <location>
        <position position="51"/>
    </location>
</feature>
<accession>A0A9N9PJH1</accession>
<evidence type="ECO:0000313" key="2">
    <source>
        <dbReference type="Proteomes" id="UP000789405"/>
    </source>
</evidence>
<reference evidence="1" key="1">
    <citation type="submission" date="2021-06" db="EMBL/GenBank/DDBJ databases">
        <authorList>
            <person name="Kallberg Y."/>
            <person name="Tangrot J."/>
            <person name="Rosling A."/>
        </authorList>
    </citation>
    <scope>NUCLEOTIDE SEQUENCE</scope>
    <source>
        <strain evidence="1">MA453B</strain>
    </source>
</reference>
<organism evidence="1 2">
    <name type="scientific">Dentiscutata erythropus</name>
    <dbReference type="NCBI Taxonomy" id="1348616"/>
    <lineage>
        <taxon>Eukaryota</taxon>
        <taxon>Fungi</taxon>
        <taxon>Fungi incertae sedis</taxon>
        <taxon>Mucoromycota</taxon>
        <taxon>Glomeromycotina</taxon>
        <taxon>Glomeromycetes</taxon>
        <taxon>Diversisporales</taxon>
        <taxon>Gigasporaceae</taxon>
        <taxon>Dentiscutata</taxon>
    </lineage>
</organism>
<keyword evidence="2" id="KW-1185">Reference proteome</keyword>
<protein>
    <submittedName>
        <fullName evidence="1">4532_t:CDS:1</fullName>
    </submittedName>
</protein>
<dbReference type="Proteomes" id="UP000789405">
    <property type="component" value="Unassembled WGS sequence"/>
</dbReference>
<evidence type="ECO:0000313" key="1">
    <source>
        <dbReference type="EMBL" id="CAG8826393.1"/>
    </source>
</evidence>
<name>A0A9N9PJH1_9GLOM</name>
<comment type="caution">
    <text evidence="1">The sequence shown here is derived from an EMBL/GenBank/DDBJ whole genome shotgun (WGS) entry which is preliminary data.</text>
</comment>